<dbReference type="Proteomes" id="UP001165960">
    <property type="component" value="Unassembled WGS sequence"/>
</dbReference>
<evidence type="ECO:0000313" key="2">
    <source>
        <dbReference type="Proteomes" id="UP001165960"/>
    </source>
</evidence>
<organism evidence="1 2">
    <name type="scientific">Entomophthora muscae</name>
    <dbReference type="NCBI Taxonomy" id="34485"/>
    <lineage>
        <taxon>Eukaryota</taxon>
        <taxon>Fungi</taxon>
        <taxon>Fungi incertae sedis</taxon>
        <taxon>Zoopagomycota</taxon>
        <taxon>Entomophthoromycotina</taxon>
        <taxon>Entomophthoromycetes</taxon>
        <taxon>Entomophthorales</taxon>
        <taxon>Entomophthoraceae</taxon>
        <taxon>Entomophthora</taxon>
    </lineage>
</organism>
<sequence length="338" mass="37687">MKFCQVASLLSLTLVDAYLNTQVKTALSEGAYQYSFDALFTELFLDSMAMDLPRLKVPNPPKKLDRPGKAPHASIEEMRDGYKYAMASLCLAEDFNGGQCVCPPVLRSLHIVEARQFGSLGVIGLDHERKLIVASYRQTLTTNNQATNAEYQQTHPSGAPRRVGVHYGQWSSHLSLMEPMHDVVLKMMEDPATSDYSLLITGRGSGGSVALLSVPEWMEFLQENKQSKRPVKVQLYSNGRVGNAAFADYINSFKIPVTRMTMADDTIPHLPPRELNFTHVGVEIHEKRVNGKPSFKLCSQEYDEDPECVYASRPKDVTNGTALLESMKMFSSVKCLLD</sequence>
<protein>
    <submittedName>
        <fullName evidence="1">Uncharacterized protein</fullName>
    </submittedName>
</protein>
<keyword evidence="2" id="KW-1185">Reference proteome</keyword>
<accession>A0ACC2US80</accession>
<name>A0ACC2US80_9FUNG</name>
<proteinExistence type="predicted"/>
<evidence type="ECO:0000313" key="1">
    <source>
        <dbReference type="EMBL" id="KAJ9089351.1"/>
    </source>
</evidence>
<comment type="caution">
    <text evidence="1">The sequence shown here is derived from an EMBL/GenBank/DDBJ whole genome shotgun (WGS) entry which is preliminary data.</text>
</comment>
<dbReference type="EMBL" id="QTSX02000052">
    <property type="protein sequence ID" value="KAJ9089351.1"/>
    <property type="molecule type" value="Genomic_DNA"/>
</dbReference>
<gene>
    <name evidence="1" type="ORF">DSO57_1013931</name>
</gene>
<reference evidence="1" key="1">
    <citation type="submission" date="2022-04" db="EMBL/GenBank/DDBJ databases">
        <title>Genome of the entomopathogenic fungus Entomophthora muscae.</title>
        <authorList>
            <person name="Elya C."/>
            <person name="Lovett B.R."/>
            <person name="Lee E."/>
            <person name="Macias A.M."/>
            <person name="Hajek A.E."/>
            <person name="De Bivort B.L."/>
            <person name="Kasson M.T."/>
            <person name="De Fine Licht H.H."/>
            <person name="Stajich J.E."/>
        </authorList>
    </citation>
    <scope>NUCLEOTIDE SEQUENCE</scope>
    <source>
        <strain evidence="1">Berkeley</strain>
    </source>
</reference>